<dbReference type="RefSeq" id="WP_125701979.1">
    <property type="nucleotide sequence ID" value="NZ_JBHTOM010000021.1"/>
</dbReference>
<accession>A0ABW4H699</accession>
<evidence type="ECO:0000259" key="3">
    <source>
        <dbReference type="Pfam" id="PF06458"/>
    </source>
</evidence>
<comment type="caution">
    <text evidence="5">The sequence shown here is derived from an EMBL/GenBank/DDBJ whole genome shotgun (WGS) entry which is preliminary data.</text>
</comment>
<name>A0ABW4H699_9LACO</name>
<keyword evidence="6" id="KW-1185">Reference proteome</keyword>
<dbReference type="Gene3D" id="3.10.20.320">
    <property type="entry name" value="Putative peptidoglycan bound protein (lpxtg motif)"/>
    <property type="match status" value="1"/>
</dbReference>
<feature type="chain" id="PRO_5045379400" evidence="2">
    <location>
        <begin position="30"/>
        <end position="615"/>
    </location>
</feature>
<dbReference type="Pfam" id="PF19087">
    <property type="entry name" value="DUF5776"/>
    <property type="match status" value="1"/>
</dbReference>
<keyword evidence="2" id="KW-0732">Signal</keyword>
<feature type="domain" description="MucBP" evidence="3">
    <location>
        <begin position="311"/>
        <end position="373"/>
    </location>
</feature>
<dbReference type="EMBL" id="JBHTOM010000021">
    <property type="protein sequence ID" value="MFD1550274.1"/>
    <property type="molecule type" value="Genomic_DNA"/>
</dbReference>
<evidence type="ECO:0000256" key="1">
    <source>
        <dbReference type="ARBA" id="ARBA00022737"/>
    </source>
</evidence>
<dbReference type="Proteomes" id="UP001597195">
    <property type="component" value="Unassembled WGS sequence"/>
</dbReference>
<proteinExistence type="predicted"/>
<evidence type="ECO:0000256" key="2">
    <source>
        <dbReference type="SAM" id="SignalP"/>
    </source>
</evidence>
<dbReference type="InterPro" id="IPR009459">
    <property type="entry name" value="MucBP_dom"/>
</dbReference>
<organism evidence="5 6">
    <name type="scientific">Levilactobacillus fuyuanensis</name>
    <dbReference type="NCBI Taxonomy" id="2486022"/>
    <lineage>
        <taxon>Bacteria</taxon>
        <taxon>Bacillati</taxon>
        <taxon>Bacillota</taxon>
        <taxon>Bacilli</taxon>
        <taxon>Lactobacillales</taxon>
        <taxon>Lactobacillaceae</taxon>
        <taxon>Levilactobacillus</taxon>
    </lineage>
</organism>
<dbReference type="InterPro" id="IPR044081">
    <property type="entry name" value="DUF5776"/>
</dbReference>
<evidence type="ECO:0000259" key="4">
    <source>
        <dbReference type="Pfam" id="PF19087"/>
    </source>
</evidence>
<gene>
    <name evidence="5" type="ORF">ACFQ5T_11335</name>
</gene>
<evidence type="ECO:0000313" key="6">
    <source>
        <dbReference type="Proteomes" id="UP001597195"/>
    </source>
</evidence>
<feature type="domain" description="DUF5776" evidence="4">
    <location>
        <begin position="470"/>
        <end position="536"/>
    </location>
</feature>
<reference evidence="6" key="1">
    <citation type="journal article" date="2019" name="Int. J. Syst. Evol. Microbiol.">
        <title>The Global Catalogue of Microorganisms (GCM) 10K type strain sequencing project: providing services to taxonomists for standard genome sequencing and annotation.</title>
        <authorList>
            <consortium name="The Broad Institute Genomics Platform"/>
            <consortium name="The Broad Institute Genome Sequencing Center for Infectious Disease"/>
            <person name="Wu L."/>
            <person name="Ma J."/>
        </authorList>
    </citation>
    <scope>NUCLEOTIDE SEQUENCE [LARGE SCALE GENOMIC DNA]</scope>
    <source>
        <strain evidence="6">CCM 8906</strain>
    </source>
</reference>
<keyword evidence="1" id="KW-0677">Repeat</keyword>
<dbReference type="Pfam" id="PF06458">
    <property type="entry name" value="MucBP"/>
    <property type="match status" value="1"/>
</dbReference>
<feature type="signal peptide" evidence="2">
    <location>
        <begin position="1"/>
        <end position="29"/>
    </location>
</feature>
<sequence>MKKAMKRLTISGLTLLLLGGIASPRVALADTTISGAQPIARVTATEKTYQIGAVEMPYTLISDKEGTQKVYWYPDWGTSVTRAQAEQPGFIQDMIAKYPNDRKAEEFANSIPELASAQISLVPGENLYDYVIREAGGEEATGMTAADYIKSNAVMAYYFAWDFSTGAKVFLDKTTQAEVQADYEANLKPKLAESPEGAIVMKQVEQTLATSPDNFYQIMVGNCKMYFSSYHLGELDKDTAKQAAAVDPAATERQLTALSTKPLTDYLHLQADGTYKYDGMLSTEFRAFSSWYEDVVTPEPGPDPTPVTSQPVTVHYVAEDGSQVAPSQTLTGSLDSAYQAKAAKVKGYTLTKTPANATGKFTSMAQTVTYVYRADLQTGGDGDTAVPEGTVIYATKKIGLYRQATFTKQARKQWYQRKSRLNRPMFVVTGYAESKHGVARYKVKDVNHHSKTAGKTGYVTANGKYTAPVYYGTKHKQITVINPRGVNAYSKKNLTGKAIHYHQGQVVTVKKIVEHNLTTRFVLNNGRYVTANKTLVQAGKKTMPKQVQAKQALKRYNNVNLTTRNRHYTKKAQAVFKVRGWDYSNTNNFSKGDTLRYQVAGGYISGNPRLVKVIK</sequence>
<evidence type="ECO:0000313" key="5">
    <source>
        <dbReference type="EMBL" id="MFD1550274.1"/>
    </source>
</evidence>
<protein>
    <submittedName>
        <fullName evidence="5">DUF5776 domain-containing protein</fullName>
    </submittedName>
</protein>